<dbReference type="Proteomes" id="UP001596111">
    <property type="component" value="Unassembled WGS sequence"/>
</dbReference>
<dbReference type="GO" id="GO:0008233">
    <property type="term" value="F:peptidase activity"/>
    <property type="evidence" value="ECO:0007669"/>
    <property type="project" value="UniProtKB-KW"/>
</dbReference>
<dbReference type="GO" id="GO:0006508">
    <property type="term" value="P:proteolysis"/>
    <property type="evidence" value="ECO:0007669"/>
    <property type="project" value="UniProtKB-KW"/>
</dbReference>
<keyword evidence="3" id="KW-0645">Protease</keyword>
<dbReference type="InterPro" id="IPR018728">
    <property type="entry name" value="DUF2268"/>
</dbReference>
<comment type="caution">
    <text evidence="3">The sequence shown here is derived from an EMBL/GenBank/DDBJ whole genome shotgun (WGS) entry which is preliminary data.</text>
</comment>
<evidence type="ECO:0000313" key="3">
    <source>
        <dbReference type="EMBL" id="MFC5580103.1"/>
    </source>
</evidence>
<gene>
    <name evidence="3" type="ORF">ACFPPB_03070</name>
</gene>
<feature type="chain" id="PRO_5045810506" evidence="1">
    <location>
        <begin position="25"/>
        <end position="314"/>
    </location>
</feature>
<sequence>MMKWTSIALAVGALAGMAASPSWAASSSAAPEAGPAIHVEDVYRFYKIYDAAQGRPSDSQLQRDYLDPGSAGLHHLATLRNVTGASIAKNMEAHPENYADAKRCMAVLPRVRERLGVALRRLGQLYPPTTFAPATIAVGRGKPVGVTDASGVIIGLEALCAVNYLDANVEDRFVHVLVHEYAHVQQALRAPAFYDNPKPTVLEESLIEGAAEFTAELASGSVAYTDLKAMTKGHEKTIEDAFVTDEDKTDLSAWLYNGTLTKPGDLGYWVGYRIAKSYYQHAADKRQAIRDILEMTDARAFLARSRWHPGIRLQ</sequence>
<keyword evidence="3" id="KW-0378">Hydrolase</keyword>
<dbReference type="Pfam" id="PF10026">
    <property type="entry name" value="DUF2268"/>
    <property type="match status" value="1"/>
</dbReference>
<name>A0ABW0STI4_9GAMM</name>
<dbReference type="RefSeq" id="WP_377324283.1">
    <property type="nucleotide sequence ID" value="NZ_JBHSNG010000002.1"/>
</dbReference>
<feature type="domain" description="DUF2268" evidence="2">
    <location>
        <begin position="172"/>
        <end position="283"/>
    </location>
</feature>
<protein>
    <submittedName>
        <fullName evidence="3">DUF2268 domain-containing putative Zn-dependent protease</fullName>
    </submittedName>
</protein>
<keyword evidence="4" id="KW-1185">Reference proteome</keyword>
<keyword evidence="1" id="KW-0732">Signal</keyword>
<accession>A0ABW0STI4</accession>
<proteinExistence type="predicted"/>
<evidence type="ECO:0000313" key="4">
    <source>
        <dbReference type="Proteomes" id="UP001596111"/>
    </source>
</evidence>
<evidence type="ECO:0000256" key="1">
    <source>
        <dbReference type="SAM" id="SignalP"/>
    </source>
</evidence>
<dbReference type="EMBL" id="JBHSNG010000002">
    <property type="protein sequence ID" value="MFC5580103.1"/>
    <property type="molecule type" value="Genomic_DNA"/>
</dbReference>
<evidence type="ECO:0000259" key="2">
    <source>
        <dbReference type="Pfam" id="PF10026"/>
    </source>
</evidence>
<organism evidence="3 4">
    <name type="scientific">Rhodanobacter terrae</name>
    <dbReference type="NCBI Taxonomy" id="418647"/>
    <lineage>
        <taxon>Bacteria</taxon>
        <taxon>Pseudomonadati</taxon>
        <taxon>Pseudomonadota</taxon>
        <taxon>Gammaproteobacteria</taxon>
        <taxon>Lysobacterales</taxon>
        <taxon>Rhodanobacteraceae</taxon>
        <taxon>Rhodanobacter</taxon>
    </lineage>
</organism>
<feature type="signal peptide" evidence="1">
    <location>
        <begin position="1"/>
        <end position="24"/>
    </location>
</feature>
<reference evidence="4" key="1">
    <citation type="journal article" date="2019" name="Int. J. Syst. Evol. Microbiol.">
        <title>The Global Catalogue of Microorganisms (GCM) 10K type strain sequencing project: providing services to taxonomists for standard genome sequencing and annotation.</title>
        <authorList>
            <consortium name="The Broad Institute Genomics Platform"/>
            <consortium name="The Broad Institute Genome Sequencing Center for Infectious Disease"/>
            <person name="Wu L."/>
            <person name="Ma J."/>
        </authorList>
    </citation>
    <scope>NUCLEOTIDE SEQUENCE [LARGE SCALE GENOMIC DNA]</scope>
    <source>
        <strain evidence="4">CGMCC 1.13587</strain>
    </source>
</reference>